<feature type="transmembrane region" description="Helical" evidence="1">
    <location>
        <begin position="90"/>
        <end position="112"/>
    </location>
</feature>
<sequence length="184" mass="19700">MEGINRSLVARRTLLPSLHLITTPSSSFSSFSTSPPSRSTIFHRPHTYFSLSSPSTYLLLTTLHTCYWSWYTLSLTPLINSLSLASDASLASVSPFVGMAGLGMAGLMNLMGVAYTKRLVSRVDCGGGKISLYAHDLPAGRPSARPAEVVGIGELRVEVPKGYSGPERDGCLRGGNGKGDFFKL</sequence>
<keyword evidence="3" id="KW-1185">Reference proteome</keyword>
<dbReference type="Proteomes" id="UP001165082">
    <property type="component" value="Unassembled WGS sequence"/>
</dbReference>
<evidence type="ECO:0000256" key="1">
    <source>
        <dbReference type="SAM" id="Phobius"/>
    </source>
</evidence>
<gene>
    <name evidence="2" type="ORF">TrRE_jg11710</name>
</gene>
<dbReference type="AlphaFoldDB" id="A0A9W6ZA47"/>
<keyword evidence="1" id="KW-1133">Transmembrane helix</keyword>
<protein>
    <submittedName>
        <fullName evidence="2">Uncharacterized protein</fullName>
    </submittedName>
</protein>
<organism evidence="2 3">
    <name type="scientific">Triparma retinervis</name>
    <dbReference type="NCBI Taxonomy" id="2557542"/>
    <lineage>
        <taxon>Eukaryota</taxon>
        <taxon>Sar</taxon>
        <taxon>Stramenopiles</taxon>
        <taxon>Ochrophyta</taxon>
        <taxon>Bolidophyceae</taxon>
        <taxon>Parmales</taxon>
        <taxon>Triparmaceae</taxon>
        <taxon>Triparma</taxon>
    </lineage>
</organism>
<reference evidence="2" key="1">
    <citation type="submission" date="2022-07" db="EMBL/GenBank/DDBJ databases">
        <title>Genome analysis of Parmales, a sister group of diatoms, reveals the evolutionary specialization of diatoms from phago-mixotrophs to photoautotrophs.</title>
        <authorList>
            <person name="Ban H."/>
            <person name="Sato S."/>
            <person name="Yoshikawa S."/>
            <person name="Kazumasa Y."/>
            <person name="Nakamura Y."/>
            <person name="Ichinomiya M."/>
            <person name="Saitoh K."/>
            <person name="Sato N."/>
            <person name="Blanc-Mathieu R."/>
            <person name="Endo H."/>
            <person name="Kuwata A."/>
            <person name="Ogata H."/>
        </authorList>
    </citation>
    <scope>NUCLEOTIDE SEQUENCE</scope>
</reference>
<evidence type="ECO:0000313" key="2">
    <source>
        <dbReference type="EMBL" id="GMH46824.1"/>
    </source>
</evidence>
<accession>A0A9W6ZA47</accession>
<keyword evidence="1" id="KW-0472">Membrane</keyword>
<proteinExistence type="predicted"/>
<feature type="transmembrane region" description="Helical" evidence="1">
    <location>
        <begin position="48"/>
        <end position="70"/>
    </location>
</feature>
<dbReference type="EMBL" id="BRXZ01001813">
    <property type="protein sequence ID" value="GMH46824.1"/>
    <property type="molecule type" value="Genomic_DNA"/>
</dbReference>
<keyword evidence="1" id="KW-0812">Transmembrane</keyword>
<evidence type="ECO:0000313" key="3">
    <source>
        <dbReference type="Proteomes" id="UP001165082"/>
    </source>
</evidence>
<name>A0A9W6ZA47_9STRA</name>
<comment type="caution">
    <text evidence="2">The sequence shown here is derived from an EMBL/GenBank/DDBJ whole genome shotgun (WGS) entry which is preliminary data.</text>
</comment>